<protein>
    <submittedName>
        <fullName evidence="4">Ankyrin repeat domain-containing protein</fullName>
    </submittedName>
</protein>
<dbReference type="Proteomes" id="UP000516148">
    <property type="component" value="Chromosome"/>
</dbReference>
<dbReference type="KEGG" id="spap:H3Z74_10280"/>
<keyword evidence="2 3" id="KW-0040">ANK repeat</keyword>
<dbReference type="EMBL" id="CP061038">
    <property type="protein sequence ID" value="QNQ11479.1"/>
    <property type="molecule type" value="Genomic_DNA"/>
</dbReference>
<dbReference type="PROSITE" id="PS50297">
    <property type="entry name" value="ANK_REP_REGION"/>
    <property type="match status" value="1"/>
</dbReference>
<reference evidence="4 5" key="1">
    <citation type="submission" date="2020-09" db="EMBL/GenBank/DDBJ databases">
        <title>Sphingomonas sp., a new species isolated from pork steak.</title>
        <authorList>
            <person name="Heidler von Heilborn D."/>
        </authorList>
    </citation>
    <scope>NUCLEOTIDE SEQUENCE [LARGE SCALE GENOMIC DNA]</scope>
    <source>
        <strain evidence="5">S8-3T</strain>
    </source>
</reference>
<accession>A0A7H0LP76</accession>
<evidence type="ECO:0000256" key="3">
    <source>
        <dbReference type="PROSITE-ProRule" id="PRU00023"/>
    </source>
</evidence>
<dbReference type="InterPro" id="IPR036770">
    <property type="entry name" value="Ankyrin_rpt-contain_sf"/>
</dbReference>
<dbReference type="AlphaFoldDB" id="A0A7H0LP76"/>
<evidence type="ECO:0000313" key="5">
    <source>
        <dbReference type="Proteomes" id="UP000516148"/>
    </source>
</evidence>
<proteinExistence type="predicted"/>
<keyword evidence="5" id="KW-1185">Reference proteome</keyword>
<evidence type="ECO:0000256" key="1">
    <source>
        <dbReference type="ARBA" id="ARBA00022737"/>
    </source>
</evidence>
<evidence type="ECO:0000313" key="4">
    <source>
        <dbReference type="EMBL" id="QNQ11479.1"/>
    </source>
</evidence>
<dbReference type="PROSITE" id="PS50088">
    <property type="entry name" value="ANK_REPEAT"/>
    <property type="match status" value="1"/>
</dbReference>
<evidence type="ECO:0000256" key="2">
    <source>
        <dbReference type="ARBA" id="ARBA00023043"/>
    </source>
</evidence>
<dbReference type="Gene3D" id="1.25.40.20">
    <property type="entry name" value="Ankyrin repeat-containing domain"/>
    <property type="match status" value="1"/>
</dbReference>
<dbReference type="InterPro" id="IPR050745">
    <property type="entry name" value="Multifunctional_regulatory"/>
</dbReference>
<dbReference type="PANTHER" id="PTHR24189:SF50">
    <property type="entry name" value="ANKYRIN REPEAT AND SOCS BOX PROTEIN 2"/>
    <property type="match status" value="1"/>
</dbReference>
<name>A0A7H0LP76_9SPHN</name>
<keyword evidence="1" id="KW-0677">Repeat</keyword>
<dbReference type="Pfam" id="PF12796">
    <property type="entry name" value="Ank_2"/>
    <property type="match status" value="1"/>
</dbReference>
<gene>
    <name evidence="4" type="ORF">H3Z74_10280</name>
</gene>
<feature type="repeat" description="ANK" evidence="3">
    <location>
        <begin position="104"/>
        <end position="136"/>
    </location>
</feature>
<sequence length="372" mass="41104">MAKARKKLLPKDFEAQLESGDLDALKAIFDTCDINARGGYRKQTALAFNQCPDGLTRWLVEQGADLSAVDTYGETPLHSRAGHWQGNVEILLELGADLHHGENLHGTPLHKAAGHYNLRTTHLLIEHGARVDALNRAKQTPLAHALQSCSNANIKNMATLAELLIEEGRRQAPKQKGLLSAVFGSRRKADAHQTPAMKAFVTRIGTGFEFHRAGFNPDYLDETSAGLDKLYALFDVPPVPRRAMHDGTSPIIARAARWEDRFQELWELLIPSKGPASTTQGEVIRIAGKIRREIDGNGGGNWDADFRKMADAFLAYVGTGTPLPDAELTDAREIITEIKRRNGDTNRMCELAVNWVTLNPTPVKLPPPEYDR</sequence>
<dbReference type="SUPFAM" id="SSF48403">
    <property type="entry name" value="Ankyrin repeat"/>
    <property type="match status" value="1"/>
</dbReference>
<dbReference type="PANTHER" id="PTHR24189">
    <property type="entry name" value="MYOTROPHIN"/>
    <property type="match status" value="1"/>
</dbReference>
<dbReference type="RefSeq" id="WP_187763760.1">
    <property type="nucleotide sequence ID" value="NZ_CP061038.1"/>
</dbReference>
<dbReference type="InterPro" id="IPR002110">
    <property type="entry name" value="Ankyrin_rpt"/>
</dbReference>
<organism evidence="4 5">
    <name type="scientific">Sphingomonas alpina</name>
    <dbReference type="NCBI Taxonomy" id="653931"/>
    <lineage>
        <taxon>Bacteria</taxon>
        <taxon>Pseudomonadati</taxon>
        <taxon>Pseudomonadota</taxon>
        <taxon>Alphaproteobacteria</taxon>
        <taxon>Sphingomonadales</taxon>
        <taxon>Sphingomonadaceae</taxon>
        <taxon>Sphingomonas</taxon>
    </lineage>
</organism>